<dbReference type="Proteomes" id="UP000273022">
    <property type="component" value="Unassembled WGS sequence"/>
</dbReference>
<dbReference type="InterPro" id="IPR032389">
    <property type="entry name" value="GspB_C"/>
</dbReference>
<comment type="caution">
    <text evidence="4">The sequence shown here is derived from an EMBL/GenBank/DDBJ whole genome shotgun (WGS) entry which is preliminary data.</text>
</comment>
<evidence type="ECO:0000259" key="3">
    <source>
        <dbReference type="Pfam" id="PF16537"/>
    </source>
</evidence>
<protein>
    <recommendedName>
        <fullName evidence="3">Type II secretion system protein GspB C-terminal domain-containing protein</fullName>
    </recommendedName>
</protein>
<evidence type="ECO:0000256" key="2">
    <source>
        <dbReference type="SAM" id="Phobius"/>
    </source>
</evidence>
<sequence>MSILLDAVSKSKQQSNDKLDPIMNPYHQFQQQQKHGQLPFRVALLSLTVTIGVAAAWWFTATETSTIQAAPTTQIVDKQVKHIPIEVTDDTTNTKPNSNIELAGKVALPLPKVYQPQIQVEATGEEISLGAQPNHKPQNANDVDQTTQPEFDDEYSQSQASIQANNSGTPSPSTDEQTEIVLGAPKTNIEAQNLEALKRQVELAASDVGLKTEAQRKQDDLVDKFQAALSQVELEHSLSNSNNSDSDKPTIKTNIPKYGELPAGVQLQVPEFNINAHMYSTDPKDRILSVDGVEIKEGDKIKGKLKVIEIRPRDVVLEVAGKKFKVPAI</sequence>
<feature type="transmembrane region" description="Helical" evidence="2">
    <location>
        <begin position="38"/>
        <end position="59"/>
    </location>
</feature>
<dbReference type="GO" id="GO:0015627">
    <property type="term" value="C:type II protein secretion system complex"/>
    <property type="evidence" value="ECO:0007669"/>
    <property type="project" value="InterPro"/>
</dbReference>
<keyword evidence="2" id="KW-0472">Membrane</keyword>
<dbReference type="EMBL" id="QYYH01000212">
    <property type="protein sequence ID" value="RJY02499.1"/>
    <property type="molecule type" value="Genomic_DNA"/>
</dbReference>
<feature type="compositionally biased region" description="Polar residues" evidence="1">
    <location>
        <begin position="135"/>
        <end position="149"/>
    </location>
</feature>
<gene>
    <name evidence="4" type="ORF">D5R81_19165</name>
</gene>
<name>A0A3A6T2M1_9GAMM</name>
<accession>A0A3A6T2M1</accession>
<dbReference type="RefSeq" id="WP_121855182.1">
    <property type="nucleotide sequence ID" value="NZ_CP037952.1"/>
</dbReference>
<dbReference type="OrthoDB" id="5432325at2"/>
<evidence type="ECO:0000313" key="5">
    <source>
        <dbReference type="Proteomes" id="UP000273022"/>
    </source>
</evidence>
<reference evidence="4 5" key="1">
    <citation type="submission" date="2018-09" db="EMBL/GenBank/DDBJ databases">
        <title>Phylogeny of the Shewanellaceae, and recommendation for two new genera, Pseudoshewanella and Parashewanella.</title>
        <authorList>
            <person name="Wang G."/>
        </authorList>
    </citation>
    <scope>NUCLEOTIDE SEQUENCE [LARGE SCALE GENOMIC DNA]</scope>
    <source>
        <strain evidence="4 5">KCTC 22492</strain>
    </source>
</reference>
<keyword evidence="5" id="KW-1185">Reference proteome</keyword>
<proteinExistence type="predicted"/>
<dbReference type="AlphaFoldDB" id="A0A3A6T2M1"/>
<feature type="domain" description="Type II secretion system protein GspB C-terminal" evidence="3">
    <location>
        <begin position="269"/>
        <end position="328"/>
    </location>
</feature>
<organism evidence="4 5">
    <name type="scientific">Parashewanella spongiae</name>
    <dbReference type="NCBI Taxonomy" id="342950"/>
    <lineage>
        <taxon>Bacteria</taxon>
        <taxon>Pseudomonadati</taxon>
        <taxon>Pseudomonadota</taxon>
        <taxon>Gammaproteobacteria</taxon>
        <taxon>Alteromonadales</taxon>
        <taxon>Shewanellaceae</taxon>
        <taxon>Parashewanella</taxon>
    </lineage>
</organism>
<feature type="region of interest" description="Disordered" evidence="1">
    <location>
        <begin position="130"/>
        <end position="176"/>
    </location>
</feature>
<keyword evidence="2" id="KW-1133">Transmembrane helix</keyword>
<dbReference type="Pfam" id="PF16537">
    <property type="entry name" value="T2SSB"/>
    <property type="match status" value="1"/>
</dbReference>
<keyword evidence="2" id="KW-0812">Transmembrane</keyword>
<feature type="compositionally biased region" description="Low complexity" evidence="1">
    <location>
        <begin position="156"/>
        <end position="167"/>
    </location>
</feature>
<evidence type="ECO:0000256" key="1">
    <source>
        <dbReference type="SAM" id="MobiDB-lite"/>
    </source>
</evidence>
<evidence type="ECO:0000313" key="4">
    <source>
        <dbReference type="EMBL" id="RJY02499.1"/>
    </source>
</evidence>